<accession>A0ABT8EBP1</accession>
<dbReference type="Proteomes" id="UP001168694">
    <property type="component" value="Unassembled WGS sequence"/>
</dbReference>
<gene>
    <name evidence="1" type="ORF">QYF49_20280</name>
</gene>
<protein>
    <recommendedName>
        <fullName evidence="3">Phage protein</fullName>
    </recommendedName>
</protein>
<dbReference type="RefSeq" id="WP_290401420.1">
    <property type="nucleotide sequence ID" value="NZ_JAUHLN010000005.1"/>
</dbReference>
<sequence length="57" mass="6486">MNYKIRVFHLSTNNEAFTIDTIFKGEEAAEQAIADLETLYPAQYEYVKVPVSTVSKT</sequence>
<evidence type="ECO:0000313" key="1">
    <source>
        <dbReference type="EMBL" id="MDN4075305.1"/>
    </source>
</evidence>
<proteinExistence type="predicted"/>
<evidence type="ECO:0008006" key="3">
    <source>
        <dbReference type="Google" id="ProtNLM"/>
    </source>
</evidence>
<name>A0ABT8EBP1_9BACL</name>
<keyword evidence="2" id="KW-1185">Reference proteome</keyword>
<dbReference type="EMBL" id="JAUHLN010000005">
    <property type="protein sequence ID" value="MDN4075305.1"/>
    <property type="molecule type" value="Genomic_DNA"/>
</dbReference>
<reference evidence="1" key="1">
    <citation type="submission" date="2023-06" db="EMBL/GenBank/DDBJ databases">
        <title>Draft Genome Sequences of Representative Paenibacillus Polymyxa, Bacillus cereus, Fictibacillus sp., and Brevibacillus agri Strains Isolated from Amazonian Dark Earth.</title>
        <authorList>
            <person name="Pellegrinetti T.A."/>
            <person name="Cunha I.C.M."/>
            <person name="Chaves M.G."/>
            <person name="Freitas A.S."/>
            <person name="Silva A.V.R."/>
            <person name="Tsai S.M."/>
            <person name="Mendes L.W."/>
        </authorList>
    </citation>
    <scope>NUCLEOTIDE SEQUENCE</scope>
    <source>
        <strain evidence="1">CENA-BCM004</strain>
    </source>
</reference>
<comment type="caution">
    <text evidence="1">The sequence shown here is derived from an EMBL/GenBank/DDBJ whole genome shotgun (WGS) entry which is preliminary data.</text>
</comment>
<organism evidence="1 2">
    <name type="scientific">Fictibacillus terranigra</name>
    <dbReference type="NCBI Taxonomy" id="3058424"/>
    <lineage>
        <taxon>Bacteria</taxon>
        <taxon>Bacillati</taxon>
        <taxon>Bacillota</taxon>
        <taxon>Bacilli</taxon>
        <taxon>Bacillales</taxon>
        <taxon>Fictibacillaceae</taxon>
        <taxon>Fictibacillus</taxon>
    </lineage>
</organism>
<evidence type="ECO:0000313" key="2">
    <source>
        <dbReference type="Proteomes" id="UP001168694"/>
    </source>
</evidence>